<dbReference type="Pfam" id="PF07690">
    <property type="entry name" value="MFS_1"/>
    <property type="match status" value="1"/>
</dbReference>
<evidence type="ECO:0000256" key="5">
    <source>
        <dbReference type="SAM" id="Phobius"/>
    </source>
</evidence>
<organism evidence="7 8">
    <name type="scientific">Clavispora lusitaniae</name>
    <name type="common">Candida lusitaniae</name>
    <dbReference type="NCBI Taxonomy" id="36911"/>
    <lineage>
        <taxon>Eukaryota</taxon>
        <taxon>Fungi</taxon>
        <taxon>Dikarya</taxon>
        <taxon>Ascomycota</taxon>
        <taxon>Saccharomycotina</taxon>
        <taxon>Pichiomycetes</taxon>
        <taxon>Metschnikowiaceae</taxon>
        <taxon>Clavispora</taxon>
    </lineage>
</organism>
<dbReference type="AlphaFoldDB" id="A0AA91Q2D3"/>
<evidence type="ECO:0000313" key="8">
    <source>
        <dbReference type="Proteomes" id="UP000195602"/>
    </source>
</evidence>
<dbReference type="PANTHER" id="PTHR23502">
    <property type="entry name" value="MAJOR FACILITATOR SUPERFAMILY"/>
    <property type="match status" value="1"/>
</dbReference>
<evidence type="ECO:0000313" key="7">
    <source>
        <dbReference type="EMBL" id="OVF09492.1"/>
    </source>
</evidence>
<dbReference type="GO" id="GO:0022857">
    <property type="term" value="F:transmembrane transporter activity"/>
    <property type="evidence" value="ECO:0007669"/>
    <property type="project" value="InterPro"/>
</dbReference>
<dbReference type="InterPro" id="IPR036259">
    <property type="entry name" value="MFS_trans_sf"/>
</dbReference>
<dbReference type="PROSITE" id="PS50850">
    <property type="entry name" value="MFS"/>
    <property type="match status" value="1"/>
</dbReference>
<evidence type="ECO:0000256" key="1">
    <source>
        <dbReference type="ARBA" id="ARBA00004141"/>
    </source>
</evidence>
<evidence type="ECO:0000256" key="3">
    <source>
        <dbReference type="ARBA" id="ARBA00022989"/>
    </source>
</evidence>
<dbReference type="InterPro" id="IPR011701">
    <property type="entry name" value="MFS"/>
</dbReference>
<gene>
    <name evidence="7" type="ORF">A9F13_05g03124</name>
</gene>
<feature type="transmembrane region" description="Helical" evidence="5">
    <location>
        <begin position="72"/>
        <end position="93"/>
    </location>
</feature>
<protein>
    <submittedName>
        <fullName evidence="7">MFS-type transporter</fullName>
    </submittedName>
</protein>
<feature type="transmembrane region" description="Helical" evidence="5">
    <location>
        <begin position="453"/>
        <end position="474"/>
    </location>
</feature>
<evidence type="ECO:0000259" key="6">
    <source>
        <dbReference type="PROSITE" id="PS50850"/>
    </source>
</evidence>
<feature type="transmembrane region" description="Helical" evidence="5">
    <location>
        <begin position="380"/>
        <end position="400"/>
    </location>
</feature>
<feature type="transmembrane region" description="Helical" evidence="5">
    <location>
        <begin position="105"/>
        <end position="124"/>
    </location>
</feature>
<dbReference type="KEGG" id="clus:A9F13_05g03124"/>
<dbReference type="GO" id="GO:0000324">
    <property type="term" value="C:fungal-type vacuole"/>
    <property type="evidence" value="ECO:0007669"/>
    <property type="project" value="TreeGrafter"/>
</dbReference>
<dbReference type="GO" id="GO:0005886">
    <property type="term" value="C:plasma membrane"/>
    <property type="evidence" value="ECO:0007669"/>
    <property type="project" value="TreeGrafter"/>
</dbReference>
<dbReference type="Gene3D" id="1.20.1250.20">
    <property type="entry name" value="MFS general substrate transporter like domains"/>
    <property type="match status" value="1"/>
</dbReference>
<feature type="transmembrane region" description="Helical" evidence="5">
    <location>
        <begin position="136"/>
        <end position="153"/>
    </location>
</feature>
<name>A0AA91Q2D3_CLALS</name>
<keyword evidence="3 5" id="KW-1133">Transmembrane helix</keyword>
<keyword evidence="4 5" id="KW-0472">Membrane</keyword>
<feature type="transmembrane region" description="Helical" evidence="5">
    <location>
        <begin position="421"/>
        <end position="441"/>
    </location>
</feature>
<reference evidence="7 8" key="1">
    <citation type="submission" date="2017-04" db="EMBL/GenBank/DDBJ databases">
        <title>Draft genome of the yeast Clavispora lusitaniae type strain CBS 6936.</title>
        <authorList>
            <person name="Durrens P."/>
            <person name="Klopp C."/>
            <person name="Biteau N."/>
            <person name="Fitton-Ouhabi V."/>
            <person name="Dementhon K."/>
            <person name="Accoceberry I."/>
            <person name="Sherman D.J."/>
            <person name="Noel T."/>
        </authorList>
    </citation>
    <scope>NUCLEOTIDE SEQUENCE [LARGE SCALE GENOMIC DNA]</scope>
    <source>
        <strain evidence="7 8">CBS 6936</strain>
    </source>
</reference>
<keyword evidence="2 5" id="KW-0812">Transmembrane</keyword>
<feature type="domain" description="Major facilitator superfamily (MFS) profile" evidence="6">
    <location>
        <begin position="71"/>
        <end position="542"/>
    </location>
</feature>
<evidence type="ECO:0000256" key="2">
    <source>
        <dbReference type="ARBA" id="ARBA00022692"/>
    </source>
</evidence>
<accession>A0AA91Q2D3</accession>
<feature type="transmembrane region" description="Helical" evidence="5">
    <location>
        <begin position="517"/>
        <end position="537"/>
    </location>
</feature>
<feature type="transmembrane region" description="Helical" evidence="5">
    <location>
        <begin position="334"/>
        <end position="360"/>
    </location>
</feature>
<feature type="transmembrane region" description="Helical" evidence="5">
    <location>
        <begin position="486"/>
        <end position="505"/>
    </location>
</feature>
<feature type="transmembrane region" description="Helical" evidence="5">
    <location>
        <begin position="222"/>
        <end position="242"/>
    </location>
</feature>
<sequence>MAFTEDLNRVLSGERLSINDEELVPGTVHLVDVENILHVQKDGSGNIILQPQPSDNVNDPLRWSKTKKNAQFTLLFVWAFFLAVTVNWSGPFWTEWTEEFNCTFTQLNISSALCFLFLGLGCVFLQPTAMKLGRRFVYLTCTILAIIANAIGIHANSVQYLYASNIIAGFAAAPVDSLVEISSTDVFFTHERASKLSWLILALYFGSDIGPVVAGYLPSWQWAFKLQVIILCVMFALQLFLMEDTTFSREEKHTEEDILEQIRSRDVVLSAVQSGVVSEKDEKVKHIISERNSTEEEREDPLVGTKRSYWKRMQLMELEFNERRSWLTIFYRPLLMAPLPAIIWGGIVYGSQMMWLSLLATTQSEIYSTYYSFSTSSTGLTNLAPLGGSILGMAYGGWFVDWLSIKLAKRNKGILEPEFRLWAMIFPTLINAAGLLAYGLASVNRKPWPISVILGQGFLGFAMSATGPISLTYAIECYPNMASEGLVLMLFVRNMIGCGFTFAIQPWLDRDGLTTTTWLMFMLSVICNGGFVIFLVWGKKFRRMTKDYYYKISDKNFGALSF</sequence>
<comment type="subcellular location">
    <subcellularLocation>
        <location evidence="1">Membrane</location>
        <topology evidence="1">Multi-pass membrane protein</topology>
    </subcellularLocation>
</comment>
<proteinExistence type="predicted"/>
<dbReference type="PANTHER" id="PTHR23502:SF34">
    <property type="entry name" value="PROTEIN HOL1"/>
    <property type="match status" value="1"/>
</dbReference>
<dbReference type="SUPFAM" id="SSF103473">
    <property type="entry name" value="MFS general substrate transporter"/>
    <property type="match status" value="1"/>
</dbReference>
<dbReference type="Proteomes" id="UP000195602">
    <property type="component" value="Unassembled WGS sequence"/>
</dbReference>
<dbReference type="InterPro" id="IPR020846">
    <property type="entry name" value="MFS_dom"/>
</dbReference>
<dbReference type="EMBL" id="LYUB02000005">
    <property type="protein sequence ID" value="OVF09492.1"/>
    <property type="molecule type" value="Genomic_DNA"/>
</dbReference>
<evidence type="ECO:0000256" key="4">
    <source>
        <dbReference type="ARBA" id="ARBA00023136"/>
    </source>
</evidence>
<comment type="caution">
    <text evidence="7">The sequence shown here is derived from an EMBL/GenBank/DDBJ whole genome shotgun (WGS) entry which is preliminary data.</text>
</comment>